<dbReference type="Proteomes" id="UP001283361">
    <property type="component" value="Unassembled WGS sequence"/>
</dbReference>
<organism evidence="1 2">
    <name type="scientific">Elysia crispata</name>
    <name type="common">lettuce slug</name>
    <dbReference type="NCBI Taxonomy" id="231223"/>
    <lineage>
        <taxon>Eukaryota</taxon>
        <taxon>Metazoa</taxon>
        <taxon>Spiralia</taxon>
        <taxon>Lophotrochozoa</taxon>
        <taxon>Mollusca</taxon>
        <taxon>Gastropoda</taxon>
        <taxon>Heterobranchia</taxon>
        <taxon>Euthyneura</taxon>
        <taxon>Panpulmonata</taxon>
        <taxon>Sacoglossa</taxon>
        <taxon>Placobranchoidea</taxon>
        <taxon>Plakobranchidae</taxon>
        <taxon>Elysia</taxon>
    </lineage>
</organism>
<accession>A0AAE1DTB4</accession>
<keyword evidence="2" id="KW-1185">Reference proteome</keyword>
<protein>
    <submittedName>
        <fullName evidence="1">Uncharacterized protein</fullName>
    </submittedName>
</protein>
<name>A0AAE1DTB4_9GAST</name>
<comment type="caution">
    <text evidence="1">The sequence shown here is derived from an EMBL/GenBank/DDBJ whole genome shotgun (WGS) entry which is preliminary data.</text>
</comment>
<proteinExistence type="predicted"/>
<sequence length="165" mass="18177">MKQRQVKEAESLSRQASPSATVIQYGALVCRLGYPPSAVRLVALARWRHARIRLLSKAGSSREAQGPNAKEVFSNLGEQFQELATGRTLDKVWLSFLGADKIVEVRAGDLGGFWWDSSEKVEREEGDSPPHHFHQSILTPGNSRAEGHLIPLVLAVPGSQHLMSK</sequence>
<dbReference type="AlphaFoldDB" id="A0AAE1DTB4"/>
<dbReference type="EMBL" id="JAWDGP010002623">
    <property type="protein sequence ID" value="KAK3781560.1"/>
    <property type="molecule type" value="Genomic_DNA"/>
</dbReference>
<evidence type="ECO:0000313" key="1">
    <source>
        <dbReference type="EMBL" id="KAK3781560.1"/>
    </source>
</evidence>
<evidence type="ECO:0000313" key="2">
    <source>
        <dbReference type="Proteomes" id="UP001283361"/>
    </source>
</evidence>
<gene>
    <name evidence="1" type="ORF">RRG08_054899</name>
</gene>
<reference evidence="1" key="1">
    <citation type="journal article" date="2023" name="G3 (Bethesda)">
        <title>A reference genome for the long-term kleptoplast-retaining sea slug Elysia crispata morphotype clarki.</title>
        <authorList>
            <person name="Eastman K.E."/>
            <person name="Pendleton A.L."/>
            <person name="Shaikh M.A."/>
            <person name="Suttiyut T."/>
            <person name="Ogas R."/>
            <person name="Tomko P."/>
            <person name="Gavelis G."/>
            <person name="Widhalm J.R."/>
            <person name="Wisecaver J.H."/>
        </authorList>
    </citation>
    <scope>NUCLEOTIDE SEQUENCE</scope>
    <source>
        <strain evidence="1">ECLA1</strain>
    </source>
</reference>